<feature type="region of interest" description="Disordered" evidence="1">
    <location>
        <begin position="206"/>
        <end position="228"/>
    </location>
</feature>
<organism evidence="2 3">
    <name type="scientific">Polarella glacialis</name>
    <name type="common">Dinoflagellate</name>
    <dbReference type="NCBI Taxonomy" id="89957"/>
    <lineage>
        <taxon>Eukaryota</taxon>
        <taxon>Sar</taxon>
        <taxon>Alveolata</taxon>
        <taxon>Dinophyceae</taxon>
        <taxon>Suessiales</taxon>
        <taxon>Suessiaceae</taxon>
        <taxon>Polarella</taxon>
    </lineage>
</organism>
<dbReference type="Proteomes" id="UP000654075">
    <property type="component" value="Unassembled WGS sequence"/>
</dbReference>
<evidence type="ECO:0000256" key="1">
    <source>
        <dbReference type="SAM" id="MobiDB-lite"/>
    </source>
</evidence>
<gene>
    <name evidence="2" type="ORF">PGLA1383_LOCUS32969</name>
</gene>
<name>A0A813FM58_POLGL</name>
<sequence>LREERALRPDTLADACCSRQSDCCLPRTWHRLVSFAPSVAEITIQAKSSHLMEAKLAAMRREAALFYSRYPGQTWKNVISLGDMKYEHEAVKAMSASRVPTQARERLRTKSFVLSSSPELRELTQQLRVWGLLLPACARFDGDMDVDLSASVRPFEALSHALHIPQLARLPVQGCFDLDPEEQQLWQEELLDDLAVILHEAFTSDSQPRGLSASPKPRLELPKYGQFH</sequence>
<reference evidence="2" key="1">
    <citation type="submission" date="2021-02" db="EMBL/GenBank/DDBJ databases">
        <authorList>
            <person name="Dougan E. K."/>
            <person name="Rhodes N."/>
            <person name="Thang M."/>
            <person name="Chan C."/>
        </authorList>
    </citation>
    <scope>NUCLEOTIDE SEQUENCE</scope>
</reference>
<comment type="caution">
    <text evidence="2">The sequence shown here is derived from an EMBL/GenBank/DDBJ whole genome shotgun (WGS) entry which is preliminary data.</text>
</comment>
<proteinExistence type="predicted"/>
<protein>
    <submittedName>
        <fullName evidence="2">Uncharacterized protein</fullName>
    </submittedName>
</protein>
<dbReference type="AlphaFoldDB" id="A0A813FM58"/>
<dbReference type="OrthoDB" id="410100at2759"/>
<dbReference type="EMBL" id="CAJNNV010025587">
    <property type="protein sequence ID" value="CAE8615253.1"/>
    <property type="molecule type" value="Genomic_DNA"/>
</dbReference>
<evidence type="ECO:0000313" key="3">
    <source>
        <dbReference type="Proteomes" id="UP000654075"/>
    </source>
</evidence>
<keyword evidence="3" id="KW-1185">Reference proteome</keyword>
<feature type="non-terminal residue" evidence="2">
    <location>
        <position position="228"/>
    </location>
</feature>
<evidence type="ECO:0000313" key="2">
    <source>
        <dbReference type="EMBL" id="CAE8615253.1"/>
    </source>
</evidence>
<accession>A0A813FM58</accession>